<reference evidence="2" key="1">
    <citation type="submission" date="2023-06" db="EMBL/GenBank/DDBJ databases">
        <title>Genome-scale phylogeny and comparative genomics of the fungal order Sordariales.</title>
        <authorList>
            <consortium name="Lawrence Berkeley National Laboratory"/>
            <person name="Hensen N."/>
            <person name="Bonometti L."/>
            <person name="Westerberg I."/>
            <person name="Brannstrom I.O."/>
            <person name="Guillou S."/>
            <person name="Cros-Aarteil S."/>
            <person name="Calhoun S."/>
            <person name="Haridas S."/>
            <person name="Kuo A."/>
            <person name="Mondo S."/>
            <person name="Pangilinan J."/>
            <person name="Riley R."/>
            <person name="Labutti K."/>
            <person name="Andreopoulos B."/>
            <person name="Lipzen A."/>
            <person name="Chen C."/>
            <person name="Yanf M."/>
            <person name="Daum C."/>
            <person name="Ng V."/>
            <person name="Clum A."/>
            <person name="Steindorff A."/>
            <person name="Ohm R."/>
            <person name="Martin F."/>
            <person name="Silar P."/>
            <person name="Natvig D."/>
            <person name="Lalanne C."/>
            <person name="Gautier V."/>
            <person name="Ament-Velasquez S.L."/>
            <person name="Kruys A."/>
            <person name="Hutchinson M.I."/>
            <person name="Powell A.J."/>
            <person name="Barry K."/>
            <person name="Miller A.N."/>
            <person name="Grigoriev I.V."/>
            <person name="Debuchy R."/>
            <person name="Gladieux P."/>
            <person name="Thoren M.H."/>
            <person name="Johannesson H."/>
        </authorList>
    </citation>
    <scope>NUCLEOTIDE SEQUENCE</scope>
    <source>
        <strain evidence="2">CBS 606.72</strain>
    </source>
</reference>
<keyword evidence="3" id="KW-1185">Reference proteome</keyword>
<accession>A0AA39WYS6</accession>
<dbReference type="Proteomes" id="UP001175000">
    <property type="component" value="Unassembled WGS sequence"/>
</dbReference>
<dbReference type="EMBL" id="JAULSU010000003">
    <property type="protein sequence ID" value="KAK0624108.1"/>
    <property type="molecule type" value="Genomic_DNA"/>
</dbReference>
<comment type="caution">
    <text evidence="2">The sequence shown here is derived from an EMBL/GenBank/DDBJ whole genome shotgun (WGS) entry which is preliminary data.</text>
</comment>
<evidence type="ECO:0000313" key="3">
    <source>
        <dbReference type="Proteomes" id="UP001175000"/>
    </source>
</evidence>
<name>A0AA39WYS6_9PEZI</name>
<dbReference type="AlphaFoldDB" id="A0AA39WYS6"/>
<sequence length="67" mass="7957">MFSLQANLAQTLCQDPEQIHQFQVKHSHYKRGYTHPRPYPHLHPSDHTHACSHNRYTHGQVRTRRCA</sequence>
<feature type="region of interest" description="Disordered" evidence="1">
    <location>
        <begin position="31"/>
        <end position="52"/>
    </location>
</feature>
<feature type="compositionally biased region" description="Basic residues" evidence="1">
    <location>
        <begin position="31"/>
        <end position="40"/>
    </location>
</feature>
<evidence type="ECO:0000313" key="2">
    <source>
        <dbReference type="EMBL" id="KAK0624108.1"/>
    </source>
</evidence>
<proteinExistence type="predicted"/>
<protein>
    <submittedName>
        <fullName evidence="2">Uncharacterized protein</fullName>
    </submittedName>
</protein>
<organism evidence="2 3">
    <name type="scientific">Immersiella caudata</name>
    <dbReference type="NCBI Taxonomy" id="314043"/>
    <lineage>
        <taxon>Eukaryota</taxon>
        <taxon>Fungi</taxon>
        <taxon>Dikarya</taxon>
        <taxon>Ascomycota</taxon>
        <taxon>Pezizomycotina</taxon>
        <taxon>Sordariomycetes</taxon>
        <taxon>Sordariomycetidae</taxon>
        <taxon>Sordariales</taxon>
        <taxon>Lasiosphaeriaceae</taxon>
        <taxon>Immersiella</taxon>
    </lineage>
</organism>
<gene>
    <name evidence="2" type="ORF">B0T14DRAFT_517532</name>
</gene>
<evidence type="ECO:0000256" key="1">
    <source>
        <dbReference type="SAM" id="MobiDB-lite"/>
    </source>
</evidence>